<comment type="similarity">
    <text evidence="6">Belongs to the short-chain dehydrogenases/reductases (SDR) family. ERG27 subfamily.</text>
</comment>
<evidence type="ECO:0000256" key="3">
    <source>
        <dbReference type="ARBA" id="ARBA00022955"/>
    </source>
</evidence>
<keyword evidence="4" id="KW-0560">Oxidoreductase</keyword>
<dbReference type="InterPro" id="IPR036291">
    <property type="entry name" value="NAD(P)-bd_dom_sf"/>
</dbReference>
<evidence type="ECO:0000256" key="2">
    <source>
        <dbReference type="ARBA" id="ARBA00022857"/>
    </source>
</evidence>
<evidence type="ECO:0000256" key="1">
    <source>
        <dbReference type="ARBA" id="ARBA00022516"/>
    </source>
</evidence>
<dbReference type="InterPro" id="IPR051593">
    <property type="entry name" value="Ergosterol_Biosynth_ERG27"/>
</dbReference>
<dbReference type="Gene3D" id="3.40.50.720">
    <property type="entry name" value="NAD(P)-binding Rossmann-like Domain"/>
    <property type="match status" value="1"/>
</dbReference>
<accession>A0A8K0UVY2</accession>
<dbReference type="AlphaFoldDB" id="A0A8K0UVY2"/>
<dbReference type="GO" id="GO:0005789">
    <property type="term" value="C:endoplasmic reticulum membrane"/>
    <property type="evidence" value="ECO:0007669"/>
    <property type="project" value="TreeGrafter"/>
</dbReference>
<evidence type="ECO:0000313" key="7">
    <source>
        <dbReference type="EMBL" id="KAH8105487.1"/>
    </source>
</evidence>
<sequence length="480" mass="53778">MSLPRPIIVVTGANSGVGYGICRRFLQQFSQPTPPDAKPQFLPLTSDGRADTTFAKTESYEGLTLILACRNEGRANTARQQLLQELDEYIHGEKRRPGYDGYAERFRDNLEVNIHLIDMSSLRTVFRFARELSQKYPYISHLICNAGGAVFEGIDWLAALGQLIRHPIIGVTVTEFKIQQKGVVGPDGLGLVWQSNVFSHYVLSHLLEPLFAAYADRSGQPGRVLWTSSLEASPTTFNRGDLQCIKTDQAYEATKYQIDLLASELHRRTLEATKPSVIRHIIVHPGISHSDLTKALIGAALEYAKLAFFYVVRFFGSRNHTIEITTAAISATHLCLISLLFIPNMLTKFTHARFADRSRPPTLLEDSQYTHDLYRTGRRTMANCEAAEAKGKPSAIKFSAEADRLGNARVGVYSVIDYKEHEEDAKYLADMCEELYHTYQKLEGAGRLDQFSEFASVWGTEMTNGTTLSENDSRALEKPE</sequence>
<keyword evidence="2" id="KW-0521">NADP</keyword>
<dbReference type="GO" id="GO:0005811">
    <property type="term" value="C:lipid droplet"/>
    <property type="evidence" value="ECO:0007669"/>
    <property type="project" value="TreeGrafter"/>
</dbReference>
<comment type="caution">
    <text evidence="7">The sequence shown here is derived from an EMBL/GenBank/DDBJ whole genome shotgun (WGS) entry which is preliminary data.</text>
</comment>
<dbReference type="SUPFAM" id="SSF51735">
    <property type="entry name" value="NAD(P)-binding Rossmann-fold domains"/>
    <property type="match status" value="1"/>
</dbReference>
<keyword evidence="5" id="KW-0443">Lipid metabolism</keyword>
<name>A0A8K0UVY2_9AGAR</name>
<evidence type="ECO:0000256" key="5">
    <source>
        <dbReference type="ARBA" id="ARBA00023098"/>
    </source>
</evidence>
<dbReference type="Proteomes" id="UP000813824">
    <property type="component" value="Unassembled WGS sequence"/>
</dbReference>
<evidence type="ECO:0000256" key="6">
    <source>
        <dbReference type="ARBA" id="ARBA00023593"/>
    </source>
</evidence>
<gene>
    <name evidence="7" type="ORF">BXZ70DRAFT_529390</name>
</gene>
<dbReference type="PANTHER" id="PTHR43647">
    <property type="entry name" value="DEHYDROGENASE"/>
    <property type="match status" value="1"/>
</dbReference>
<dbReference type="GO" id="GO:0000253">
    <property type="term" value="F:3-beta-hydroxysteroid 3-dehydrogenase (NADP+) activity"/>
    <property type="evidence" value="ECO:0007669"/>
    <property type="project" value="TreeGrafter"/>
</dbReference>
<dbReference type="PANTHER" id="PTHR43647:SF1">
    <property type="entry name" value="3-KETO-STEROID REDUCTASE ERG27"/>
    <property type="match status" value="1"/>
</dbReference>
<evidence type="ECO:0000313" key="8">
    <source>
        <dbReference type="Proteomes" id="UP000813824"/>
    </source>
</evidence>
<dbReference type="GO" id="GO:0005741">
    <property type="term" value="C:mitochondrial outer membrane"/>
    <property type="evidence" value="ECO:0007669"/>
    <property type="project" value="TreeGrafter"/>
</dbReference>
<evidence type="ECO:0000256" key="4">
    <source>
        <dbReference type="ARBA" id="ARBA00023002"/>
    </source>
</evidence>
<keyword evidence="8" id="KW-1185">Reference proteome</keyword>
<dbReference type="EMBL" id="JAEVFJ010000004">
    <property type="protein sequence ID" value="KAH8105487.1"/>
    <property type="molecule type" value="Genomic_DNA"/>
</dbReference>
<keyword evidence="1" id="KW-0444">Lipid biosynthesis</keyword>
<organism evidence="7 8">
    <name type="scientific">Cristinia sonorae</name>
    <dbReference type="NCBI Taxonomy" id="1940300"/>
    <lineage>
        <taxon>Eukaryota</taxon>
        <taxon>Fungi</taxon>
        <taxon>Dikarya</taxon>
        <taxon>Basidiomycota</taxon>
        <taxon>Agaricomycotina</taxon>
        <taxon>Agaricomycetes</taxon>
        <taxon>Agaricomycetidae</taxon>
        <taxon>Agaricales</taxon>
        <taxon>Pleurotineae</taxon>
        <taxon>Stephanosporaceae</taxon>
        <taxon>Cristinia</taxon>
    </lineage>
</organism>
<keyword evidence="3" id="KW-0752">Steroid biosynthesis</keyword>
<proteinExistence type="inferred from homology"/>
<dbReference type="GO" id="GO:0006694">
    <property type="term" value="P:steroid biosynthetic process"/>
    <property type="evidence" value="ECO:0007669"/>
    <property type="project" value="UniProtKB-KW"/>
</dbReference>
<protein>
    <submittedName>
        <fullName evidence="7">NAD(P)-binding protein</fullName>
    </submittedName>
</protein>
<dbReference type="OrthoDB" id="9989144at2759"/>
<reference evidence="7" key="1">
    <citation type="journal article" date="2021" name="New Phytol.">
        <title>Evolutionary innovations through gain and loss of genes in the ectomycorrhizal Boletales.</title>
        <authorList>
            <person name="Wu G."/>
            <person name="Miyauchi S."/>
            <person name="Morin E."/>
            <person name="Kuo A."/>
            <person name="Drula E."/>
            <person name="Varga T."/>
            <person name="Kohler A."/>
            <person name="Feng B."/>
            <person name="Cao Y."/>
            <person name="Lipzen A."/>
            <person name="Daum C."/>
            <person name="Hundley H."/>
            <person name="Pangilinan J."/>
            <person name="Johnson J."/>
            <person name="Barry K."/>
            <person name="LaButti K."/>
            <person name="Ng V."/>
            <person name="Ahrendt S."/>
            <person name="Min B."/>
            <person name="Choi I.G."/>
            <person name="Park H."/>
            <person name="Plett J.M."/>
            <person name="Magnuson J."/>
            <person name="Spatafora J.W."/>
            <person name="Nagy L.G."/>
            <person name="Henrissat B."/>
            <person name="Grigoriev I.V."/>
            <person name="Yang Z.L."/>
            <person name="Xu J."/>
            <person name="Martin F.M."/>
        </authorList>
    </citation>
    <scope>NUCLEOTIDE SEQUENCE</scope>
    <source>
        <strain evidence="7">KKN 215</strain>
    </source>
</reference>